<dbReference type="RefSeq" id="WP_016573537.1">
    <property type="nucleotide sequence ID" value="NZ_BHXC01000006.1"/>
</dbReference>
<evidence type="ECO:0000256" key="1">
    <source>
        <dbReference type="SAM" id="Phobius"/>
    </source>
</evidence>
<evidence type="ECO:0000313" key="3">
    <source>
        <dbReference type="Proteomes" id="UP000288351"/>
    </source>
</evidence>
<dbReference type="AlphaFoldDB" id="A0A401QZR3"/>
<reference evidence="2 3" key="1">
    <citation type="journal article" date="2019" name="Microbiol. Resour. Announc.">
        <title>Draft Genome Sequence of the Most Traditional epsilon-Poly-l-Lysine Producer, Streptomyces albulus NBRC14147.</title>
        <authorList>
            <person name="Yamanaka K."/>
            <person name="Hamano Y."/>
        </authorList>
    </citation>
    <scope>NUCLEOTIDE SEQUENCE [LARGE SCALE GENOMIC DNA]</scope>
    <source>
        <strain evidence="2 3">NBRC 14147</strain>
    </source>
</reference>
<sequence>MPHPDPPTVQQPILAPHEIPPGVQEVILPSGERALAYSTEPALAPPPLPVSAPPAAQPIPAWAKSTALLAPTIGGGVAVAAVGLSAAAPGLEAASHVLWSTVAVIAAGGAAAAALIGRIKARATAAQRPHITQHITSTGLFGRANGTINHR</sequence>
<organism evidence="2 3">
    <name type="scientific">Streptomyces noursei</name>
    <name type="common">Streptomyces albulus</name>
    <dbReference type="NCBI Taxonomy" id="1971"/>
    <lineage>
        <taxon>Bacteria</taxon>
        <taxon>Bacillati</taxon>
        <taxon>Actinomycetota</taxon>
        <taxon>Actinomycetes</taxon>
        <taxon>Kitasatosporales</taxon>
        <taxon>Streptomycetaceae</taxon>
        <taxon>Streptomyces</taxon>
    </lineage>
</organism>
<keyword evidence="1" id="KW-1133">Transmembrane helix</keyword>
<protein>
    <submittedName>
        <fullName evidence="2">Uncharacterized protein</fullName>
    </submittedName>
</protein>
<accession>A0A401QZR3</accession>
<dbReference type="EMBL" id="BHXC01000006">
    <property type="protein sequence ID" value="GCB90870.1"/>
    <property type="molecule type" value="Genomic_DNA"/>
</dbReference>
<gene>
    <name evidence="2" type="ORF">SALB_03578</name>
</gene>
<keyword evidence="1" id="KW-0812">Transmembrane</keyword>
<proteinExistence type="predicted"/>
<feature type="transmembrane region" description="Helical" evidence="1">
    <location>
        <begin position="67"/>
        <end position="91"/>
    </location>
</feature>
<name>A0A401QZR3_STRNR</name>
<comment type="caution">
    <text evidence="2">The sequence shown here is derived from an EMBL/GenBank/DDBJ whole genome shotgun (WGS) entry which is preliminary data.</text>
</comment>
<dbReference type="Proteomes" id="UP000288351">
    <property type="component" value="Unassembled WGS sequence"/>
</dbReference>
<keyword evidence="1" id="KW-0472">Membrane</keyword>
<evidence type="ECO:0000313" key="2">
    <source>
        <dbReference type="EMBL" id="GCB90870.1"/>
    </source>
</evidence>
<feature type="transmembrane region" description="Helical" evidence="1">
    <location>
        <begin position="97"/>
        <end position="117"/>
    </location>
</feature>